<dbReference type="AlphaFoldDB" id="A0A2U1JXG0"/>
<gene>
    <name evidence="1" type="ORF">DB891_06455</name>
</gene>
<protein>
    <submittedName>
        <fullName evidence="1">Uncharacterized protein</fullName>
    </submittedName>
</protein>
<comment type="caution">
    <text evidence="1">The sequence shown here is derived from an EMBL/GenBank/DDBJ whole genome shotgun (WGS) entry which is preliminary data.</text>
</comment>
<proteinExistence type="predicted"/>
<name>A0A2U1JXG0_9FLAO</name>
<evidence type="ECO:0000313" key="2">
    <source>
        <dbReference type="Proteomes" id="UP000245618"/>
    </source>
</evidence>
<dbReference type="Proteomes" id="UP000245618">
    <property type="component" value="Unassembled WGS sequence"/>
</dbReference>
<dbReference type="OrthoDB" id="680137at2"/>
<keyword evidence="2" id="KW-1185">Reference proteome</keyword>
<organism evidence="1 2">
    <name type="scientific">Flavobacterium laiguense</name>
    <dbReference type="NCBI Taxonomy" id="2169409"/>
    <lineage>
        <taxon>Bacteria</taxon>
        <taxon>Pseudomonadati</taxon>
        <taxon>Bacteroidota</taxon>
        <taxon>Flavobacteriia</taxon>
        <taxon>Flavobacteriales</taxon>
        <taxon>Flavobacteriaceae</taxon>
        <taxon>Flavobacterium</taxon>
    </lineage>
</organism>
<reference evidence="1 2" key="1">
    <citation type="submission" date="2018-04" db="EMBL/GenBank/DDBJ databases">
        <title>Flavobacterium sp. nov., isolated from glacier ice.</title>
        <authorList>
            <person name="Liu Q."/>
            <person name="Xin Y.-H."/>
        </authorList>
    </citation>
    <scope>NUCLEOTIDE SEQUENCE [LARGE SCALE GENOMIC DNA]</scope>
    <source>
        <strain evidence="1 2">LB2P30</strain>
    </source>
</reference>
<accession>A0A2U1JXG0</accession>
<evidence type="ECO:0000313" key="1">
    <source>
        <dbReference type="EMBL" id="PWA09812.1"/>
    </source>
</evidence>
<sequence length="79" mass="9376">MKTISLKIDDSIYGETENIVKSIKKPRNRYINDALDYYNKMQSRIILQKKLHFESKLVSESSLEVLREFEQIDTLHESI</sequence>
<dbReference type="EMBL" id="QCZH01000005">
    <property type="protein sequence ID" value="PWA09812.1"/>
    <property type="molecule type" value="Genomic_DNA"/>
</dbReference>